<evidence type="ECO:0000256" key="1">
    <source>
        <dbReference type="ARBA" id="ARBA00023015"/>
    </source>
</evidence>
<dbReference type="InterPro" id="IPR001647">
    <property type="entry name" value="HTH_TetR"/>
</dbReference>
<reference evidence="6 7" key="1">
    <citation type="submission" date="2019-12" db="EMBL/GenBank/DDBJ databases">
        <title>Genomic-based taxomic classification of the family Erythrobacteraceae.</title>
        <authorList>
            <person name="Xu L."/>
        </authorList>
    </citation>
    <scope>NUCLEOTIDE SEQUENCE [LARGE SCALE GENOMIC DNA]</scope>
    <source>
        <strain evidence="6 7">LMG 29518</strain>
    </source>
</reference>
<evidence type="ECO:0000259" key="5">
    <source>
        <dbReference type="PROSITE" id="PS50977"/>
    </source>
</evidence>
<feature type="domain" description="HTH tetR-type" evidence="5">
    <location>
        <begin position="13"/>
        <end position="73"/>
    </location>
</feature>
<evidence type="ECO:0000313" key="7">
    <source>
        <dbReference type="Proteomes" id="UP000438476"/>
    </source>
</evidence>
<sequence length="194" mass="21435">MNTGSPMRKRNAAATRQAILDAARRSFAAKSYEHAGLRDIACEAGVDVALIGRYFGNKEKLFREVLRPDEHEEQMLLGKVPQDELPAYFASLVMDMEHETSNAQVDRLLIILRSASSPHTRTIVSEAIEETIIQPIAGRLDGEDARLRAGMALSILMGSGILRKVMGHKAISEVQDEAIQKGLTDILEKALWPN</sequence>
<dbReference type="PRINTS" id="PR00455">
    <property type="entry name" value="HTHTETR"/>
</dbReference>
<dbReference type="PANTHER" id="PTHR30055">
    <property type="entry name" value="HTH-TYPE TRANSCRIPTIONAL REGULATOR RUTR"/>
    <property type="match status" value="1"/>
</dbReference>
<dbReference type="Pfam" id="PF00440">
    <property type="entry name" value="TetR_N"/>
    <property type="match status" value="1"/>
</dbReference>
<dbReference type="AlphaFoldDB" id="A0A6I4T0N0"/>
<organism evidence="6 7">
    <name type="scientific">Altericroceibacterium endophyticum</name>
    <dbReference type="NCBI Taxonomy" id="1808508"/>
    <lineage>
        <taxon>Bacteria</taxon>
        <taxon>Pseudomonadati</taxon>
        <taxon>Pseudomonadota</taxon>
        <taxon>Alphaproteobacteria</taxon>
        <taxon>Sphingomonadales</taxon>
        <taxon>Erythrobacteraceae</taxon>
        <taxon>Altericroceibacterium</taxon>
    </lineage>
</organism>
<evidence type="ECO:0000256" key="4">
    <source>
        <dbReference type="PROSITE-ProRule" id="PRU00335"/>
    </source>
</evidence>
<comment type="caution">
    <text evidence="6">The sequence shown here is derived from an EMBL/GenBank/DDBJ whole genome shotgun (WGS) entry which is preliminary data.</text>
</comment>
<dbReference type="Pfam" id="PF17920">
    <property type="entry name" value="TetR_C_16"/>
    <property type="match status" value="1"/>
</dbReference>
<accession>A0A6I4T0N0</accession>
<dbReference type="InterPro" id="IPR041678">
    <property type="entry name" value="TetR_C_16"/>
</dbReference>
<dbReference type="PROSITE" id="PS50977">
    <property type="entry name" value="HTH_TETR_2"/>
    <property type="match status" value="1"/>
</dbReference>
<evidence type="ECO:0000256" key="3">
    <source>
        <dbReference type="ARBA" id="ARBA00023163"/>
    </source>
</evidence>
<feature type="DNA-binding region" description="H-T-H motif" evidence="4">
    <location>
        <begin position="36"/>
        <end position="55"/>
    </location>
</feature>
<dbReference type="SUPFAM" id="SSF46689">
    <property type="entry name" value="Homeodomain-like"/>
    <property type="match status" value="1"/>
</dbReference>
<dbReference type="RefSeq" id="WP_160734924.1">
    <property type="nucleotide sequence ID" value="NZ_WTYT01000001.1"/>
</dbReference>
<keyword evidence="2 4" id="KW-0238">DNA-binding</keyword>
<keyword evidence="7" id="KW-1185">Reference proteome</keyword>
<dbReference type="GO" id="GO:0003700">
    <property type="term" value="F:DNA-binding transcription factor activity"/>
    <property type="evidence" value="ECO:0007669"/>
    <property type="project" value="TreeGrafter"/>
</dbReference>
<dbReference type="InterPro" id="IPR050109">
    <property type="entry name" value="HTH-type_TetR-like_transc_reg"/>
</dbReference>
<dbReference type="Gene3D" id="1.10.357.10">
    <property type="entry name" value="Tetracycline Repressor, domain 2"/>
    <property type="match status" value="1"/>
</dbReference>
<evidence type="ECO:0000313" key="6">
    <source>
        <dbReference type="EMBL" id="MXO64497.1"/>
    </source>
</evidence>
<keyword evidence="3" id="KW-0804">Transcription</keyword>
<dbReference type="SUPFAM" id="SSF48498">
    <property type="entry name" value="Tetracyclin repressor-like, C-terminal domain"/>
    <property type="match status" value="1"/>
</dbReference>
<dbReference type="InterPro" id="IPR036271">
    <property type="entry name" value="Tet_transcr_reg_TetR-rel_C_sf"/>
</dbReference>
<evidence type="ECO:0000256" key="2">
    <source>
        <dbReference type="ARBA" id="ARBA00023125"/>
    </source>
</evidence>
<name>A0A6I4T0N0_9SPHN</name>
<dbReference type="InterPro" id="IPR009057">
    <property type="entry name" value="Homeodomain-like_sf"/>
</dbReference>
<protein>
    <submittedName>
        <fullName evidence="6">TetR family transcriptional regulator</fullName>
    </submittedName>
</protein>
<dbReference type="PANTHER" id="PTHR30055:SF234">
    <property type="entry name" value="HTH-TYPE TRANSCRIPTIONAL REGULATOR BETI"/>
    <property type="match status" value="1"/>
</dbReference>
<gene>
    <name evidence="6" type="ORF">GRI91_01820</name>
</gene>
<proteinExistence type="predicted"/>
<dbReference type="OrthoDB" id="9789566at2"/>
<keyword evidence="1" id="KW-0805">Transcription regulation</keyword>
<dbReference type="Proteomes" id="UP000438476">
    <property type="component" value="Unassembled WGS sequence"/>
</dbReference>
<dbReference type="EMBL" id="WTYT01000001">
    <property type="protein sequence ID" value="MXO64497.1"/>
    <property type="molecule type" value="Genomic_DNA"/>
</dbReference>
<dbReference type="GO" id="GO:0000976">
    <property type="term" value="F:transcription cis-regulatory region binding"/>
    <property type="evidence" value="ECO:0007669"/>
    <property type="project" value="TreeGrafter"/>
</dbReference>